<accession>A0A1J1J5Y5</accession>
<sequence>MEATHLHSFQLILKAYAHLEGFHYLKTLNVHICDLCLSGKVTHKQQQKAEDEVRIKKRRKKTSNCIIDSCPSWISAHKILEQQSKTVLNDYKCKL</sequence>
<reference evidence="1 2" key="1">
    <citation type="submission" date="2015-04" db="EMBL/GenBank/DDBJ databases">
        <authorList>
            <person name="Syromyatnikov M.Y."/>
            <person name="Popov V.N."/>
        </authorList>
    </citation>
    <scope>NUCLEOTIDE SEQUENCE [LARGE SCALE GENOMIC DNA]</scope>
</reference>
<evidence type="ECO:0000313" key="1">
    <source>
        <dbReference type="EMBL" id="CRL06886.1"/>
    </source>
</evidence>
<dbReference type="Proteomes" id="UP000183832">
    <property type="component" value="Unassembled WGS sequence"/>
</dbReference>
<organism evidence="1 2">
    <name type="scientific">Clunio marinus</name>
    <dbReference type="NCBI Taxonomy" id="568069"/>
    <lineage>
        <taxon>Eukaryota</taxon>
        <taxon>Metazoa</taxon>
        <taxon>Ecdysozoa</taxon>
        <taxon>Arthropoda</taxon>
        <taxon>Hexapoda</taxon>
        <taxon>Insecta</taxon>
        <taxon>Pterygota</taxon>
        <taxon>Neoptera</taxon>
        <taxon>Endopterygota</taxon>
        <taxon>Diptera</taxon>
        <taxon>Nematocera</taxon>
        <taxon>Chironomoidea</taxon>
        <taxon>Chironomidae</taxon>
        <taxon>Clunio</taxon>
    </lineage>
</organism>
<name>A0A1J1J5Y5_9DIPT</name>
<keyword evidence="2" id="KW-1185">Reference proteome</keyword>
<dbReference type="AlphaFoldDB" id="A0A1J1J5Y5"/>
<gene>
    <name evidence="1" type="ORF">CLUMA_CG019849</name>
</gene>
<protein>
    <submittedName>
        <fullName evidence="1">CLUMA_CG019849, isoform A</fullName>
    </submittedName>
</protein>
<proteinExistence type="predicted"/>
<dbReference type="EMBL" id="CVRI01000067">
    <property type="protein sequence ID" value="CRL06886.1"/>
    <property type="molecule type" value="Genomic_DNA"/>
</dbReference>
<evidence type="ECO:0000313" key="2">
    <source>
        <dbReference type="Proteomes" id="UP000183832"/>
    </source>
</evidence>